<dbReference type="PANTHER" id="PTHR30175:SF1">
    <property type="entry name" value="PTS SYSTEM ARBUTIN-, CELLOBIOSE-, AND SALICIN-SPECIFIC EIIBC COMPONENT-RELATED"/>
    <property type="match status" value="1"/>
</dbReference>
<dbReference type="NCBIfam" id="TIGR01995">
    <property type="entry name" value="PTS-II-ABC-beta"/>
    <property type="match status" value="1"/>
</dbReference>
<dbReference type="PROSITE" id="PS01035">
    <property type="entry name" value="PTS_EIIB_TYPE_1_CYS"/>
    <property type="match status" value="1"/>
</dbReference>
<feature type="domain" description="PTS EIIB type-1" evidence="14">
    <location>
        <begin position="4"/>
        <end position="86"/>
    </location>
</feature>
<dbReference type="GO" id="GO:0005886">
    <property type="term" value="C:plasma membrane"/>
    <property type="evidence" value="ECO:0007669"/>
    <property type="project" value="UniProtKB-SubCell"/>
</dbReference>
<dbReference type="Gene3D" id="3.30.1360.60">
    <property type="entry name" value="Glucose permease domain IIB"/>
    <property type="match status" value="1"/>
</dbReference>
<evidence type="ECO:0000259" key="15">
    <source>
        <dbReference type="PROSITE" id="PS51103"/>
    </source>
</evidence>
<dbReference type="InterPro" id="IPR003352">
    <property type="entry name" value="PTS_EIIC"/>
</dbReference>
<keyword evidence="9 12" id="KW-1133">Transmembrane helix</keyword>
<dbReference type="GO" id="GO:0016301">
    <property type="term" value="F:kinase activity"/>
    <property type="evidence" value="ECO:0007669"/>
    <property type="project" value="UniProtKB-KW"/>
</dbReference>
<evidence type="ECO:0000313" key="17">
    <source>
        <dbReference type="Proteomes" id="UP000198666"/>
    </source>
</evidence>
<dbReference type="PROSITE" id="PS00371">
    <property type="entry name" value="PTS_EIIA_TYPE_1_HIS"/>
    <property type="match status" value="1"/>
</dbReference>
<evidence type="ECO:0000256" key="1">
    <source>
        <dbReference type="ARBA" id="ARBA00004651"/>
    </source>
</evidence>
<keyword evidence="2" id="KW-0813">Transport</keyword>
<dbReference type="InterPro" id="IPR001127">
    <property type="entry name" value="PTS_EIIA_1_perm"/>
</dbReference>
<evidence type="ECO:0000256" key="10">
    <source>
        <dbReference type="ARBA" id="ARBA00023136"/>
    </source>
</evidence>
<feature type="active site" description="Phosphocysteine intermediate; for EIIB activity" evidence="11">
    <location>
        <position position="26"/>
    </location>
</feature>
<dbReference type="NCBIfam" id="TIGR00830">
    <property type="entry name" value="PTBA"/>
    <property type="match status" value="1"/>
</dbReference>
<dbReference type="PROSITE" id="PS51093">
    <property type="entry name" value="PTS_EIIA_TYPE_1"/>
    <property type="match status" value="1"/>
</dbReference>
<dbReference type="RefSeq" id="WP_093725982.1">
    <property type="nucleotide sequence ID" value="NZ_FMZB01000002.1"/>
</dbReference>
<dbReference type="GO" id="GO:0015771">
    <property type="term" value="P:trehalose transport"/>
    <property type="evidence" value="ECO:0007669"/>
    <property type="project" value="TreeGrafter"/>
</dbReference>
<sequence>MDKKELAANILEQVGGEKNIKDVYHCATRMRFTLLDRSAADKSAIESLSGVVTVVESGGMFQVVIGNDVSDVYDELLQITSLSTSSTESATERQKENLFNRFVDLISGIFSPLLGVLAASGLLKGLNAVLVSFGWIDQTGGTYKVLNAAGDSFFYFLPIFLAFTAARKFKVNQFLAVALAGALIYPDLATAFKEGISVDFMSIPVVLAQYSSTVIPIILAVWVLSYVEGFFKKLFHESVRNLLAPFFCLVIMVPLTLLVVGPIATFASSSIAAGYLAIYTISPIVSGLIMGAMWQVLVIFGLHWGLVPVMLNNISVYGRDTLSAMTGPAVAAQAGAALGVFLKTRNKGMKALSLPAFVTGLFGITEPAVYGVTLKLKRPFLLACIAGAIGGGISSAFGASAIATATKSILTFPIFVGPGFIGYVLGYFVALVLACVLTYLFGFKEEADPAREKQRNEEISYNKNKGEVVVSPMTGEVLRLAEVDDPAFASGGMGQGIAIIPSEGKLYAPIDGKVEMAFPTKHAYGFRTVDGGEVLIHIGLDTVKLGGEGFTSYVKTGDSVTKGDLIAEFDLDSLRKKGFDCTTPIVITNALNYQEVIPESKKFLKHGETAITLVGSSDTNEKKEIS</sequence>
<evidence type="ECO:0000256" key="4">
    <source>
        <dbReference type="ARBA" id="ARBA00022597"/>
    </source>
</evidence>
<dbReference type="GO" id="GO:0008982">
    <property type="term" value="F:protein-N(PI)-phosphohistidine-sugar phosphotransferase activity"/>
    <property type="evidence" value="ECO:0007669"/>
    <property type="project" value="InterPro"/>
</dbReference>
<evidence type="ECO:0000259" key="13">
    <source>
        <dbReference type="PROSITE" id="PS51093"/>
    </source>
</evidence>
<protein>
    <submittedName>
        <fullName evidence="16">PTS system, beta-glucosides-specific IIC component</fullName>
    </submittedName>
</protein>
<dbReference type="InterPro" id="IPR013013">
    <property type="entry name" value="PTS_EIIC_1"/>
</dbReference>
<dbReference type="InterPro" id="IPR011297">
    <property type="entry name" value="PTS_IIABC_b_glu"/>
</dbReference>
<feature type="domain" description="PTS EIIA type-1" evidence="13">
    <location>
        <begin position="485"/>
        <end position="589"/>
    </location>
</feature>
<evidence type="ECO:0000256" key="2">
    <source>
        <dbReference type="ARBA" id="ARBA00022448"/>
    </source>
</evidence>
<evidence type="ECO:0000256" key="3">
    <source>
        <dbReference type="ARBA" id="ARBA00022475"/>
    </source>
</evidence>
<evidence type="ECO:0000256" key="8">
    <source>
        <dbReference type="ARBA" id="ARBA00022777"/>
    </source>
</evidence>
<dbReference type="InterPro" id="IPR001996">
    <property type="entry name" value="PTS_IIB_1"/>
</dbReference>
<reference evidence="17" key="1">
    <citation type="submission" date="2016-10" db="EMBL/GenBank/DDBJ databases">
        <authorList>
            <person name="Varghese N."/>
            <person name="Submissions S."/>
        </authorList>
    </citation>
    <scope>NUCLEOTIDE SEQUENCE [LARGE SCALE GENOMIC DNA]</scope>
    <source>
        <strain evidence="17">DSM 21620</strain>
    </source>
</reference>
<keyword evidence="10 12" id="KW-0472">Membrane</keyword>
<dbReference type="Gene3D" id="2.70.70.10">
    <property type="entry name" value="Glucose Permease (Domain IIA)"/>
    <property type="match status" value="1"/>
</dbReference>
<feature type="transmembrane region" description="Helical" evidence="12">
    <location>
        <begin position="174"/>
        <end position="192"/>
    </location>
</feature>
<dbReference type="OrthoDB" id="9769191at2"/>
<feature type="transmembrane region" description="Helical" evidence="12">
    <location>
        <begin position="243"/>
        <end position="264"/>
    </location>
</feature>
<keyword evidence="4" id="KW-0762">Sugar transport</keyword>
<dbReference type="FunFam" id="3.30.1360.60:FF:000001">
    <property type="entry name" value="PTS system glucose-specific IIBC component PtsG"/>
    <property type="match status" value="1"/>
</dbReference>
<dbReference type="InterPro" id="IPR018113">
    <property type="entry name" value="PTrfase_EIIB_Cys"/>
</dbReference>
<feature type="transmembrane region" description="Helical" evidence="12">
    <location>
        <begin position="420"/>
        <end position="443"/>
    </location>
</feature>
<dbReference type="FunFam" id="2.70.70.10:FF:000001">
    <property type="entry name" value="PTS system glucose-specific IIA component"/>
    <property type="match status" value="1"/>
</dbReference>
<evidence type="ECO:0000256" key="5">
    <source>
        <dbReference type="ARBA" id="ARBA00022679"/>
    </source>
</evidence>
<dbReference type="SUPFAM" id="SSF51261">
    <property type="entry name" value="Duplicated hybrid motif"/>
    <property type="match status" value="1"/>
</dbReference>
<name>A0A1G6KSB6_9BACI</name>
<dbReference type="PANTHER" id="PTHR30175">
    <property type="entry name" value="PHOSPHOTRANSFERASE SYSTEM TRANSPORT PROTEIN"/>
    <property type="match status" value="1"/>
</dbReference>
<dbReference type="Pfam" id="PF00358">
    <property type="entry name" value="PTS_EIIA_1"/>
    <property type="match status" value="1"/>
</dbReference>
<feature type="transmembrane region" description="Helical" evidence="12">
    <location>
        <begin position="380"/>
        <end position="400"/>
    </location>
</feature>
<organism evidence="16 17">
    <name type="scientific">Terribacillus halophilus</name>
    <dbReference type="NCBI Taxonomy" id="361279"/>
    <lineage>
        <taxon>Bacteria</taxon>
        <taxon>Bacillati</taxon>
        <taxon>Bacillota</taxon>
        <taxon>Bacilli</taxon>
        <taxon>Bacillales</taxon>
        <taxon>Bacillaceae</taxon>
        <taxon>Terribacillus</taxon>
    </lineage>
</organism>
<dbReference type="Pfam" id="PF00367">
    <property type="entry name" value="PTS_EIIB"/>
    <property type="match status" value="1"/>
</dbReference>
<dbReference type="STRING" id="361279.SAMN05421663_102119"/>
<dbReference type="InterPro" id="IPR011055">
    <property type="entry name" value="Dup_hybrid_motif"/>
</dbReference>
<feature type="transmembrane region" description="Helical" evidence="12">
    <location>
        <begin position="102"/>
        <end position="123"/>
    </location>
</feature>
<dbReference type="GO" id="GO:0009401">
    <property type="term" value="P:phosphoenolpyruvate-dependent sugar phosphotransferase system"/>
    <property type="evidence" value="ECO:0007669"/>
    <property type="project" value="UniProtKB-KW"/>
</dbReference>
<dbReference type="GO" id="GO:0090589">
    <property type="term" value="F:protein-phosphocysteine-trehalose phosphotransferase system transporter activity"/>
    <property type="evidence" value="ECO:0007669"/>
    <property type="project" value="TreeGrafter"/>
</dbReference>
<feature type="domain" description="PTS EIIC type-1" evidence="15">
    <location>
        <begin position="104"/>
        <end position="457"/>
    </location>
</feature>
<dbReference type="Pfam" id="PF02378">
    <property type="entry name" value="PTS_EIIC"/>
    <property type="match status" value="1"/>
</dbReference>
<evidence type="ECO:0000256" key="6">
    <source>
        <dbReference type="ARBA" id="ARBA00022683"/>
    </source>
</evidence>
<gene>
    <name evidence="16" type="ORF">SAMN05421663_102119</name>
</gene>
<evidence type="ECO:0000256" key="11">
    <source>
        <dbReference type="PROSITE-ProRule" id="PRU00421"/>
    </source>
</evidence>
<evidence type="ECO:0000259" key="14">
    <source>
        <dbReference type="PROSITE" id="PS51098"/>
    </source>
</evidence>
<keyword evidence="17" id="KW-1185">Reference proteome</keyword>
<feature type="transmembrane region" description="Helical" evidence="12">
    <location>
        <begin position="276"/>
        <end position="302"/>
    </location>
</feature>
<dbReference type="Proteomes" id="UP000198666">
    <property type="component" value="Unassembled WGS sequence"/>
</dbReference>
<proteinExistence type="predicted"/>
<dbReference type="InterPro" id="IPR050558">
    <property type="entry name" value="PTS_Sugar-Specific_Components"/>
</dbReference>
<feature type="transmembrane region" description="Helical" evidence="12">
    <location>
        <begin position="143"/>
        <end position="162"/>
    </location>
</feature>
<keyword evidence="7 12" id="KW-0812">Transmembrane</keyword>
<dbReference type="EMBL" id="FMZB01000002">
    <property type="protein sequence ID" value="SDC33807.1"/>
    <property type="molecule type" value="Genomic_DNA"/>
</dbReference>
<evidence type="ECO:0000256" key="7">
    <source>
        <dbReference type="ARBA" id="ARBA00022692"/>
    </source>
</evidence>
<comment type="subcellular location">
    <subcellularLocation>
        <location evidence="1">Cell membrane</location>
        <topology evidence="1">Multi-pass membrane protein</topology>
    </subcellularLocation>
</comment>
<keyword evidence="5" id="KW-0808">Transferase</keyword>
<accession>A0A1G6KSB6</accession>
<evidence type="ECO:0000256" key="12">
    <source>
        <dbReference type="SAM" id="Phobius"/>
    </source>
</evidence>
<dbReference type="AlphaFoldDB" id="A0A1G6KSB6"/>
<dbReference type="PROSITE" id="PS51103">
    <property type="entry name" value="PTS_EIIC_TYPE_1"/>
    <property type="match status" value="1"/>
</dbReference>
<keyword evidence="8" id="KW-0418">Kinase</keyword>
<keyword evidence="3" id="KW-1003">Cell membrane</keyword>
<evidence type="ECO:0000256" key="9">
    <source>
        <dbReference type="ARBA" id="ARBA00022989"/>
    </source>
</evidence>
<keyword evidence="6" id="KW-0598">Phosphotransferase system</keyword>
<feature type="transmembrane region" description="Helical" evidence="12">
    <location>
        <begin position="354"/>
        <end position="373"/>
    </location>
</feature>
<dbReference type="PROSITE" id="PS51098">
    <property type="entry name" value="PTS_EIIB_TYPE_1"/>
    <property type="match status" value="1"/>
</dbReference>
<dbReference type="SUPFAM" id="SSF55604">
    <property type="entry name" value="Glucose permease domain IIB"/>
    <property type="match status" value="1"/>
</dbReference>
<dbReference type="InterPro" id="IPR036878">
    <property type="entry name" value="Glu_permease_IIB"/>
</dbReference>
<dbReference type="CDD" id="cd00212">
    <property type="entry name" value="PTS_IIB_glc"/>
    <property type="match status" value="1"/>
</dbReference>
<evidence type="ECO:0000313" key="16">
    <source>
        <dbReference type="EMBL" id="SDC33807.1"/>
    </source>
</evidence>
<feature type="transmembrane region" description="Helical" evidence="12">
    <location>
        <begin position="212"/>
        <end position="231"/>
    </location>
</feature>